<dbReference type="Proteomes" id="UP001652623">
    <property type="component" value="Chromosome 4"/>
</dbReference>
<dbReference type="Pfam" id="PF02458">
    <property type="entry name" value="Transferase"/>
    <property type="match status" value="1"/>
</dbReference>
<name>A0ABM3IHJ5_ZIZJJ</name>
<evidence type="ECO:0000313" key="4">
    <source>
        <dbReference type="RefSeq" id="XP_048328525.2"/>
    </source>
</evidence>
<protein>
    <submittedName>
        <fullName evidence="4">Benzyl alcohol O-benzoyltransferase</fullName>
    </submittedName>
</protein>
<dbReference type="Gene3D" id="3.30.559.10">
    <property type="entry name" value="Chloramphenicol acetyltransferase-like domain"/>
    <property type="match status" value="2"/>
</dbReference>
<keyword evidence="2" id="KW-0808">Transferase</keyword>
<dbReference type="PANTHER" id="PTHR31147:SF66">
    <property type="entry name" value="OS05G0315700 PROTEIN"/>
    <property type="match status" value="1"/>
</dbReference>
<dbReference type="GeneID" id="107416234"/>
<dbReference type="PANTHER" id="PTHR31147">
    <property type="entry name" value="ACYL TRANSFERASE 4"/>
    <property type="match status" value="1"/>
</dbReference>
<dbReference type="InterPro" id="IPR023213">
    <property type="entry name" value="CAT-like_dom_sf"/>
</dbReference>
<reference evidence="4" key="1">
    <citation type="submission" date="2025-08" db="UniProtKB">
        <authorList>
            <consortium name="RefSeq"/>
        </authorList>
    </citation>
    <scope>IDENTIFICATION</scope>
    <source>
        <tissue evidence="4">Seedling</tissue>
    </source>
</reference>
<evidence type="ECO:0000256" key="2">
    <source>
        <dbReference type="ARBA" id="ARBA00022679"/>
    </source>
</evidence>
<evidence type="ECO:0000256" key="1">
    <source>
        <dbReference type="ARBA" id="ARBA00009861"/>
    </source>
</evidence>
<comment type="similarity">
    <text evidence="1">Belongs to the plant acyltransferase family.</text>
</comment>
<keyword evidence="3" id="KW-1185">Reference proteome</keyword>
<organism evidence="3 4">
    <name type="scientific">Ziziphus jujuba</name>
    <name type="common">Chinese jujube</name>
    <name type="synonym">Ziziphus sativa</name>
    <dbReference type="NCBI Taxonomy" id="326968"/>
    <lineage>
        <taxon>Eukaryota</taxon>
        <taxon>Viridiplantae</taxon>
        <taxon>Streptophyta</taxon>
        <taxon>Embryophyta</taxon>
        <taxon>Tracheophyta</taxon>
        <taxon>Spermatophyta</taxon>
        <taxon>Magnoliopsida</taxon>
        <taxon>eudicotyledons</taxon>
        <taxon>Gunneridae</taxon>
        <taxon>Pentapetalae</taxon>
        <taxon>rosids</taxon>
        <taxon>fabids</taxon>
        <taxon>Rosales</taxon>
        <taxon>Rhamnaceae</taxon>
        <taxon>Paliureae</taxon>
        <taxon>Ziziphus</taxon>
    </lineage>
</organism>
<sequence>MASITLNFSVEVSAPELIKPEKPTPREFKYLSNIDDQIGLRNHIPFVHFYLPTMHANHDHNDPVAMIKQALSKVLVYYHPVAGRLRNGDKGKLVVDCCGEGVIFREGNADIKLAELCNAVDDDGLKPPFPQWDKLLVDDIWGSNFIIDSSLLRMQVTRFACGGFVLAYTFNHCICDAYGAYQFIKAISEFCTNPTQTTPTALPSWGRETLKPRSSLTISYPHLEYGTSKNPTITYAESQFKTLAQTSIFLSPTDISLLKNQPNNQKLPTFDAVSACLWRARTRTLLNPESTTRLLFPIDTRFRYKPLLPKGYYGSAVVFPCAITKASELVDKPLSYAAGLISEVKKEVGEDEYRASVLDFIEANGRKGFHSEGAFVVSDMTRLRFGELDFGWGKGIYGGPSRAGTGLVPGMVTSLVTHKNKEGVVGILALVSLPQEFVDKFHKEIRKEINDCNIAVGKLVSAL</sequence>
<proteinExistence type="inferred from homology"/>
<accession>A0ABM3IHJ5</accession>
<gene>
    <name evidence="4" type="primary">LOC107416234</name>
</gene>
<evidence type="ECO:0000313" key="3">
    <source>
        <dbReference type="Proteomes" id="UP001652623"/>
    </source>
</evidence>
<dbReference type="InterPro" id="IPR050898">
    <property type="entry name" value="Plant_acyltransferase"/>
</dbReference>
<dbReference type="RefSeq" id="XP_048328525.2">
    <property type="nucleotide sequence ID" value="XM_048472568.2"/>
</dbReference>